<proteinExistence type="predicted"/>
<reference evidence="1" key="1">
    <citation type="submission" date="2022-11" db="EMBL/GenBank/DDBJ databases">
        <title>Methylomonas rapida sp. nov., Carotenoid-Producing Obligate Methanotrophs with High Growth Characteristics and Biotechnological Potential.</title>
        <authorList>
            <person name="Tikhonova E.N."/>
            <person name="Suleimanov R.Z."/>
            <person name="Miroshnikov K."/>
            <person name="Oshkin I.Y."/>
            <person name="Belova S.E."/>
            <person name="Danilova O.V."/>
            <person name="Ashikhmin A."/>
            <person name="Konopkin A."/>
            <person name="But S.Y."/>
            <person name="Khmelenina V.N."/>
            <person name="Kuznetsov N."/>
            <person name="Pimenov N.V."/>
            <person name="Dedysh S.N."/>
        </authorList>
    </citation>
    <scope>NUCLEOTIDE SEQUENCE</scope>
    <source>
        <strain evidence="1">MP1</strain>
    </source>
</reference>
<dbReference type="Proteomes" id="UP001162780">
    <property type="component" value="Chromosome"/>
</dbReference>
<evidence type="ECO:0000313" key="1">
    <source>
        <dbReference type="EMBL" id="WAR44575.1"/>
    </source>
</evidence>
<accession>A0ABY7GJE9</accession>
<gene>
    <name evidence="1" type="ORF">NM686_019850</name>
</gene>
<dbReference type="RefSeq" id="WP_255189550.1">
    <property type="nucleotide sequence ID" value="NZ_CP113517.1"/>
</dbReference>
<evidence type="ECO:0008006" key="3">
    <source>
        <dbReference type="Google" id="ProtNLM"/>
    </source>
</evidence>
<name>A0ABY7GJE9_9GAMM</name>
<organism evidence="1 2">
    <name type="scientific">Methylomonas rapida</name>
    <dbReference type="NCBI Taxonomy" id="2963939"/>
    <lineage>
        <taxon>Bacteria</taxon>
        <taxon>Pseudomonadati</taxon>
        <taxon>Pseudomonadota</taxon>
        <taxon>Gammaproteobacteria</taxon>
        <taxon>Methylococcales</taxon>
        <taxon>Methylococcaceae</taxon>
        <taxon>Methylomonas</taxon>
    </lineage>
</organism>
<protein>
    <recommendedName>
        <fullName evidence="3">CopG family transcriptional regulator</fullName>
    </recommendedName>
</protein>
<sequence length="100" mass="11626">MNIPFNEFLEDEASLPPRMENKAALSKERNFRTALSAANYMLLEKEATQRGIKPFTLTKSVMTLYIHRQLIYIKELPKELQDAITLHYSNVDRLNLAEDL</sequence>
<evidence type="ECO:0000313" key="2">
    <source>
        <dbReference type="Proteomes" id="UP001162780"/>
    </source>
</evidence>
<dbReference type="EMBL" id="CP113517">
    <property type="protein sequence ID" value="WAR44575.1"/>
    <property type="molecule type" value="Genomic_DNA"/>
</dbReference>
<keyword evidence="2" id="KW-1185">Reference proteome</keyword>